<gene>
    <name evidence="2" type="ORF">MMINT_11550</name>
</gene>
<dbReference type="EMBL" id="CP005934">
    <property type="protein sequence ID" value="AGN26493.1"/>
    <property type="molecule type" value="Genomic_DNA"/>
</dbReference>
<dbReference type="InParanoid" id="R9TAQ4"/>
<name>R9TAQ4_METII</name>
<keyword evidence="3" id="KW-1185">Reference proteome</keyword>
<dbReference type="Gene3D" id="3.40.50.150">
    <property type="entry name" value="Vaccinia Virus protein VP39"/>
    <property type="match status" value="1"/>
</dbReference>
<dbReference type="STRING" id="1295009.MMINT_11550"/>
<dbReference type="InterPro" id="IPR013216">
    <property type="entry name" value="Methyltransf_11"/>
</dbReference>
<reference evidence="2 3" key="1">
    <citation type="journal article" date="2013" name="Genome Announc.">
        <title>Genome sequence of 'Candidatus Methanomassiliicoccus intestinalis' Issoire-Mx1, a third thermoplasmatales-related methanogenic archaeon from human feces.</title>
        <authorList>
            <person name="Borrel G."/>
            <person name="Harris H.M."/>
            <person name="Parisot N."/>
            <person name="Gaci N."/>
            <person name="Tottey W."/>
            <person name="Mihajlovski A."/>
            <person name="Deane J."/>
            <person name="Gribaldo S."/>
            <person name="Bardot O."/>
            <person name="Peyretaillade E."/>
            <person name="Peyret P."/>
            <person name="O'Toole P.W."/>
            <person name="Brugere J.F."/>
        </authorList>
    </citation>
    <scope>NUCLEOTIDE SEQUENCE [LARGE SCALE GENOMIC DNA]</scope>
    <source>
        <strain evidence="2 3">Issoire-Mx1</strain>
    </source>
</reference>
<dbReference type="PANTHER" id="PTHR43591">
    <property type="entry name" value="METHYLTRANSFERASE"/>
    <property type="match status" value="1"/>
</dbReference>
<evidence type="ECO:0000313" key="2">
    <source>
        <dbReference type="EMBL" id="AGN26493.1"/>
    </source>
</evidence>
<dbReference type="SUPFAM" id="SSF53335">
    <property type="entry name" value="S-adenosyl-L-methionine-dependent methyltransferases"/>
    <property type="match status" value="1"/>
</dbReference>
<keyword evidence="2" id="KW-0808">Transferase</keyword>
<dbReference type="KEGG" id="mer:MMINT_11550"/>
<keyword evidence="2" id="KW-0489">Methyltransferase</keyword>
<evidence type="ECO:0000259" key="1">
    <source>
        <dbReference type="Pfam" id="PF08241"/>
    </source>
</evidence>
<organism evidence="2 3">
    <name type="scientific">Methanomassiliicoccus intestinalis (strain Issoire-Mx1)</name>
    <dbReference type="NCBI Taxonomy" id="1295009"/>
    <lineage>
        <taxon>Archaea</taxon>
        <taxon>Methanobacteriati</taxon>
        <taxon>Thermoplasmatota</taxon>
        <taxon>Thermoplasmata</taxon>
        <taxon>Methanomassiliicoccales</taxon>
        <taxon>Methanomassiliicoccaceae</taxon>
        <taxon>Methanomassiliicoccus</taxon>
    </lineage>
</organism>
<evidence type="ECO:0000313" key="3">
    <source>
        <dbReference type="Proteomes" id="UP000014070"/>
    </source>
</evidence>
<feature type="domain" description="Methyltransferase type 11" evidence="1">
    <location>
        <begin position="49"/>
        <end position="142"/>
    </location>
</feature>
<dbReference type="InterPro" id="IPR029063">
    <property type="entry name" value="SAM-dependent_MTases_sf"/>
</dbReference>
<dbReference type="AlphaFoldDB" id="R9TAQ4"/>
<dbReference type="GO" id="GO:0008757">
    <property type="term" value="F:S-adenosylmethionine-dependent methyltransferase activity"/>
    <property type="evidence" value="ECO:0007669"/>
    <property type="project" value="InterPro"/>
</dbReference>
<sequence>MNMSIRNHWDTESVTYDSFVVKGFSIKKEREAWQTLFLDALKSKNLRLLDVGCGPGIVSMQLADLGYSMTAVDFSEKMLAAAVKNAADNNLKIDFHHGDAENLPFEDEFFEGVVSDYMLWTVPHPEKVISEWFRVLKPGCRIAYVDGNWVSDPKMTRLKVCLSNLGVFLDSPSRCFHGKCEVSADLQTLWSVNASRPADDIKMMEKAGFTDICVRHNIQDSVLHGIRHLAYGSTNDHFMITAVKPHTS</sequence>
<protein>
    <submittedName>
        <fullName evidence="2">UbiE/COQ5 methyltransferase</fullName>
    </submittedName>
</protein>
<dbReference type="Pfam" id="PF08241">
    <property type="entry name" value="Methyltransf_11"/>
    <property type="match status" value="1"/>
</dbReference>
<dbReference type="HOGENOM" id="CLU_037990_4_0_2"/>
<dbReference type="GO" id="GO:0032259">
    <property type="term" value="P:methylation"/>
    <property type="evidence" value="ECO:0007669"/>
    <property type="project" value="UniProtKB-KW"/>
</dbReference>
<dbReference type="PANTHER" id="PTHR43591:SF24">
    <property type="entry name" value="2-METHOXY-6-POLYPRENYL-1,4-BENZOQUINOL METHYLASE, MITOCHONDRIAL"/>
    <property type="match status" value="1"/>
</dbReference>
<dbReference type="Proteomes" id="UP000014070">
    <property type="component" value="Chromosome"/>
</dbReference>
<proteinExistence type="predicted"/>
<dbReference type="CDD" id="cd02440">
    <property type="entry name" value="AdoMet_MTases"/>
    <property type="match status" value="1"/>
</dbReference>
<accession>R9TAQ4</accession>